<evidence type="ECO:0000313" key="4">
    <source>
        <dbReference type="Proteomes" id="UP001604336"/>
    </source>
</evidence>
<reference evidence="4" key="1">
    <citation type="submission" date="2024-07" db="EMBL/GenBank/DDBJ databases">
        <title>Two chromosome-level genome assemblies of Korean endemic species Abeliophyllum distichum and Forsythia ovata (Oleaceae).</title>
        <authorList>
            <person name="Jang H."/>
        </authorList>
    </citation>
    <scope>NUCLEOTIDE SEQUENCE [LARGE SCALE GENOMIC DNA]</scope>
</reference>
<feature type="region of interest" description="Disordered" evidence="1">
    <location>
        <begin position="116"/>
        <end position="148"/>
    </location>
</feature>
<organism evidence="3 4">
    <name type="scientific">Abeliophyllum distichum</name>
    <dbReference type="NCBI Taxonomy" id="126358"/>
    <lineage>
        <taxon>Eukaryota</taxon>
        <taxon>Viridiplantae</taxon>
        <taxon>Streptophyta</taxon>
        <taxon>Embryophyta</taxon>
        <taxon>Tracheophyta</taxon>
        <taxon>Spermatophyta</taxon>
        <taxon>Magnoliopsida</taxon>
        <taxon>eudicotyledons</taxon>
        <taxon>Gunneridae</taxon>
        <taxon>Pentapetalae</taxon>
        <taxon>asterids</taxon>
        <taxon>lamiids</taxon>
        <taxon>Lamiales</taxon>
        <taxon>Oleaceae</taxon>
        <taxon>Forsythieae</taxon>
        <taxon>Abeliophyllum</taxon>
    </lineage>
</organism>
<sequence length="273" mass="31890">MVQRQHEKDTRPFTWKIFMEAFKNKCFPKSIRQHKEIEFIKLEIGSRTVTKYKVEFVRLAKFAPGLVATEKRRARRFKEGLRSCIKHEAIPFELTSYREVVSKSLLVERAQLLDKEENKAQPSGHRCGKPNHFTNDCKERSFSSSNNEQKKTQARVFIMSKKDSEEASTVVTEIQNFELEIVPRDNLGYFANMTIKPTLLKRIKALQYEDPRVLKFQTEVADGKCTDFIITTNGAFRYGIKHVVLDDEGLKQEIMREAHNTPYSIYPRSTKLF</sequence>
<dbReference type="GO" id="GO:0003964">
    <property type="term" value="F:RNA-directed DNA polymerase activity"/>
    <property type="evidence" value="ECO:0007669"/>
    <property type="project" value="UniProtKB-KW"/>
</dbReference>
<accession>A0ABD1VYK2</accession>
<feature type="domain" description="Retrotransposon gag" evidence="2">
    <location>
        <begin position="8"/>
        <end position="82"/>
    </location>
</feature>
<dbReference type="AlphaFoldDB" id="A0ABD1VYK2"/>
<keyword evidence="3" id="KW-0548">Nucleotidyltransferase</keyword>
<evidence type="ECO:0000259" key="2">
    <source>
        <dbReference type="Pfam" id="PF03732"/>
    </source>
</evidence>
<keyword evidence="3" id="KW-0695">RNA-directed DNA polymerase</keyword>
<keyword evidence="4" id="KW-1185">Reference proteome</keyword>
<proteinExistence type="predicted"/>
<keyword evidence="3" id="KW-0808">Transferase</keyword>
<dbReference type="Proteomes" id="UP001604336">
    <property type="component" value="Unassembled WGS sequence"/>
</dbReference>
<comment type="caution">
    <text evidence="3">The sequence shown here is derived from an EMBL/GenBank/DDBJ whole genome shotgun (WGS) entry which is preliminary data.</text>
</comment>
<dbReference type="Pfam" id="PF03732">
    <property type="entry name" value="Retrotrans_gag"/>
    <property type="match status" value="1"/>
</dbReference>
<name>A0ABD1VYK2_9LAMI</name>
<protein>
    <submittedName>
        <fullName evidence="3">Reverse transcriptase</fullName>
    </submittedName>
</protein>
<evidence type="ECO:0000256" key="1">
    <source>
        <dbReference type="SAM" id="MobiDB-lite"/>
    </source>
</evidence>
<gene>
    <name evidence="3" type="ORF">Adt_03466</name>
</gene>
<evidence type="ECO:0000313" key="3">
    <source>
        <dbReference type="EMBL" id="KAL2542488.1"/>
    </source>
</evidence>
<dbReference type="InterPro" id="IPR005162">
    <property type="entry name" value="Retrotrans_gag_dom"/>
</dbReference>
<dbReference type="EMBL" id="JBFOLK010000001">
    <property type="protein sequence ID" value="KAL2542488.1"/>
    <property type="molecule type" value="Genomic_DNA"/>
</dbReference>